<dbReference type="Proteomes" id="UP000014977">
    <property type="component" value="Unassembled WGS sequence"/>
</dbReference>
<dbReference type="STRING" id="897.B2D07_14180"/>
<evidence type="ECO:0000256" key="9">
    <source>
        <dbReference type="RuleBase" id="RU003662"/>
    </source>
</evidence>
<dbReference type="GO" id="GO:0005829">
    <property type="term" value="C:cytosol"/>
    <property type="evidence" value="ECO:0007669"/>
    <property type="project" value="TreeGrafter"/>
</dbReference>
<comment type="catalytic activity">
    <reaction evidence="7 8">
        <text>(1S,2R)-1-C-(indol-3-yl)glycerol 3-phosphate + L-serine = D-glyceraldehyde 3-phosphate + L-tryptophan + H2O</text>
        <dbReference type="Rhea" id="RHEA:10532"/>
        <dbReference type="ChEBI" id="CHEBI:15377"/>
        <dbReference type="ChEBI" id="CHEBI:33384"/>
        <dbReference type="ChEBI" id="CHEBI:57912"/>
        <dbReference type="ChEBI" id="CHEBI:58866"/>
        <dbReference type="ChEBI" id="CHEBI:59776"/>
        <dbReference type="EC" id="4.2.1.20"/>
    </reaction>
</comment>
<evidence type="ECO:0000313" key="10">
    <source>
        <dbReference type="EMBL" id="EPR37902.1"/>
    </source>
</evidence>
<feature type="active site" description="Proton acceptor" evidence="8">
    <location>
        <position position="58"/>
    </location>
</feature>
<keyword evidence="5 8" id="KW-0057">Aromatic amino acid biosynthesis</keyword>
<dbReference type="OrthoDB" id="9804578at2"/>
<sequence length="253" mass="27940">MLEGYIHDQLKQRDILLMTHIVMGYPSFEASLEIVAAMVDAGVDLMELQIPFSEPIADGPVILAANQRALERGATVAKCIDFARDAAARFDIPFLFMSYYNILYRYGVARFVDMMADSRIQGAIVPDLPPEEGGDYIAAMAGRNLDPIHIYAPTTPLERMKRIADVSRGFIYCVARKGVTGAETDFSTDLEYYLARCRQATQLPLAVGFGVKSRADIDFLRGKADIAVVGSETIRLMDREGTGAVAAFIRTLR</sequence>
<dbReference type="CDD" id="cd04724">
    <property type="entry name" value="Tryptophan_synthase_alpha"/>
    <property type="match status" value="1"/>
</dbReference>
<dbReference type="NCBIfam" id="TIGR00262">
    <property type="entry name" value="trpA"/>
    <property type="match status" value="1"/>
</dbReference>
<keyword evidence="6 8" id="KW-0456">Lyase</keyword>
<reference evidence="10 11" key="1">
    <citation type="journal article" date="2013" name="Genome Announc.">
        <title>Draft genome sequences for three mercury-methylating, sulfate-reducing bacteria.</title>
        <authorList>
            <person name="Brown S.D."/>
            <person name="Hurt R.A.Jr."/>
            <person name="Gilmour C.C."/>
            <person name="Elias D.A."/>
        </authorList>
    </citation>
    <scope>NUCLEOTIDE SEQUENCE [LARGE SCALE GENOMIC DNA]</scope>
    <source>
        <strain evidence="10 11">DSM 2059</strain>
    </source>
</reference>
<comment type="subunit">
    <text evidence="2 8">Tetramer of two alpha and two beta chains.</text>
</comment>
<dbReference type="UniPathway" id="UPA00035">
    <property type="reaction ID" value="UER00044"/>
</dbReference>
<comment type="caution">
    <text evidence="10">The sequence shown here is derived from an EMBL/GenBank/DDBJ whole genome shotgun (WGS) entry which is preliminary data.</text>
</comment>
<proteinExistence type="inferred from homology"/>
<evidence type="ECO:0000313" key="11">
    <source>
        <dbReference type="Proteomes" id="UP000014977"/>
    </source>
</evidence>
<evidence type="ECO:0000256" key="6">
    <source>
        <dbReference type="ARBA" id="ARBA00023239"/>
    </source>
</evidence>
<accession>S7TL05</accession>
<evidence type="ECO:0000256" key="8">
    <source>
        <dbReference type="HAMAP-Rule" id="MF_00131"/>
    </source>
</evidence>
<dbReference type="InterPro" id="IPR013785">
    <property type="entry name" value="Aldolase_TIM"/>
</dbReference>
<comment type="pathway">
    <text evidence="1 8">Amino-acid biosynthesis; L-tryptophan biosynthesis; L-tryptophan from chorismate: step 5/5.</text>
</comment>
<dbReference type="InterPro" id="IPR018204">
    <property type="entry name" value="Trp_synthase_alpha_AS"/>
</dbReference>
<dbReference type="InterPro" id="IPR011060">
    <property type="entry name" value="RibuloseP-bd_barrel"/>
</dbReference>
<name>S7TL05_DESML</name>
<dbReference type="PANTHER" id="PTHR43406">
    <property type="entry name" value="TRYPTOPHAN SYNTHASE, ALPHA CHAIN"/>
    <property type="match status" value="1"/>
</dbReference>
<comment type="similarity">
    <text evidence="8 9">Belongs to the TrpA family.</text>
</comment>
<evidence type="ECO:0000256" key="3">
    <source>
        <dbReference type="ARBA" id="ARBA00022605"/>
    </source>
</evidence>
<keyword evidence="3 8" id="KW-0028">Amino-acid biosynthesis</keyword>
<dbReference type="eggNOG" id="COG0159">
    <property type="taxonomic scope" value="Bacteria"/>
</dbReference>
<keyword evidence="11" id="KW-1185">Reference proteome</keyword>
<dbReference type="Pfam" id="PF00290">
    <property type="entry name" value="Trp_syntA"/>
    <property type="match status" value="1"/>
</dbReference>
<dbReference type="PATRIC" id="fig|1121405.3.peg.3014"/>
<dbReference type="EMBL" id="ATHJ01000096">
    <property type="protein sequence ID" value="EPR37902.1"/>
    <property type="molecule type" value="Genomic_DNA"/>
</dbReference>
<dbReference type="AlphaFoldDB" id="S7TL05"/>
<comment type="function">
    <text evidence="8">The alpha subunit is responsible for the aldol cleavage of indoleglycerol phosphate to indole and glyceraldehyde 3-phosphate.</text>
</comment>
<gene>
    <name evidence="8" type="primary">trpA</name>
    <name evidence="10" type="ORF">dsmv_2942</name>
</gene>
<protein>
    <recommendedName>
        <fullName evidence="8">Tryptophan synthase alpha chain</fullName>
        <ecNumber evidence="8">4.2.1.20</ecNumber>
    </recommendedName>
</protein>
<dbReference type="HAMAP" id="MF_00131">
    <property type="entry name" value="Trp_synth_alpha"/>
    <property type="match status" value="1"/>
</dbReference>
<dbReference type="GO" id="GO:0004834">
    <property type="term" value="F:tryptophan synthase activity"/>
    <property type="evidence" value="ECO:0007669"/>
    <property type="project" value="UniProtKB-UniRule"/>
</dbReference>
<dbReference type="InterPro" id="IPR002028">
    <property type="entry name" value="Trp_synthase_suA"/>
</dbReference>
<evidence type="ECO:0000256" key="2">
    <source>
        <dbReference type="ARBA" id="ARBA00011270"/>
    </source>
</evidence>
<dbReference type="PANTHER" id="PTHR43406:SF1">
    <property type="entry name" value="TRYPTOPHAN SYNTHASE ALPHA CHAIN, CHLOROPLASTIC"/>
    <property type="match status" value="1"/>
</dbReference>
<evidence type="ECO:0000256" key="7">
    <source>
        <dbReference type="ARBA" id="ARBA00049047"/>
    </source>
</evidence>
<evidence type="ECO:0000256" key="1">
    <source>
        <dbReference type="ARBA" id="ARBA00004733"/>
    </source>
</evidence>
<organism evidence="10 11">
    <name type="scientific">Desulfococcus multivorans DSM 2059</name>
    <dbReference type="NCBI Taxonomy" id="1121405"/>
    <lineage>
        <taxon>Bacteria</taxon>
        <taxon>Pseudomonadati</taxon>
        <taxon>Thermodesulfobacteriota</taxon>
        <taxon>Desulfobacteria</taxon>
        <taxon>Desulfobacterales</taxon>
        <taxon>Desulfococcaceae</taxon>
        <taxon>Desulfococcus</taxon>
    </lineage>
</organism>
<dbReference type="SUPFAM" id="SSF51366">
    <property type="entry name" value="Ribulose-phoshate binding barrel"/>
    <property type="match status" value="1"/>
</dbReference>
<dbReference type="Gene3D" id="3.20.20.70">
    <property type="entry name" value="Aldolase class I"/>
    <property type="match status" value="1"/>
</dbReference>
<dbReference type="EC" id="4.2.1.20" evidence="8"/>
<feature type="active site" description="Proton acceptor" evidence="8">
    <location>
        <position position="47"/>
    </location>
</feature>
<evidence type="ECO:0000256" key="4">
    <source>
        <dbReference type="ARBA" id="ARBA00022822"/>
    </source>
</evidence>
<dbReference type="RefSeq" id="WP_020878009.1">
    <property type="nucleotide sequence ID" value="NZ_ATHJ01000096.1"/>
</dbReference>
<keyword evidence="4 8" id="KW-0822">Tryptophan biosynthesis</keyword>
<evidence type="ECO:0000256" key="5">
    <source>
        <dbReference type="ARBA" id="ARBA00023141"/>
    </source>
</evidence>
<dbReference type="PROSITE" id="PS00167">
    <property type="entry name" value="TRP_SYNTHASE_ALPHA"/>
    <property type="match status" value="1"/>
</dbReference>